<dbReference type="OrthoDB" id="24527at10239"/>
<dbReference type="GeneID" id="14006808"/>
<dbReference type="KEGG" id="vg:14006808"/>
<proteinExistence type="predicted"/>
<dbReference type="EMBL" id="HQ641380">
    <property type="protein sequence ID" value="ADU79180.1"/>
    <property type="molecule type" value="Genomic_DNA"/>
</dbReference>
<evidence type="ECO:0000313" key="1">
    <source>
        <dbReference type="EMBL" id="ADU79180.1"/>
    </source>
</evidence>
<dbReference type="Proteomes" id="UP000007263">
    <property type="component" value="Segment"/>
</dbReference>
<organism evidence="1 2">
    <name type="scientific">Enterobacter phage EcP1</name>
    <dbReference type="NCBI Taxonomy" id="942016"/>
    <lineage>
        <taxon>Viruses</taxon>
        <taxon>Duplodnaviria</taxon>
        <taxon>Heunggongvirae</taxon>
        <taxon>Uroviricota</taxon>
        <taxon>Caudoviricetes</taxon>
        <taxon>Schitoviridae</taxon>
        <taxon>Eceepunavirus</taxon>
        <taxon>Eceepunavirus EcP1</taxon>
    </lineage>
</organism>
<name>E9NIF4_9CAUD</name>
<dbReference type="RefSeq" id="YP_007003152.1">
    <property type="nucleotide sequence ID" value="NC_019485.1"/>
</dbReference>
<gene>
    <name evidence="1" type="ORF">EcP1_gp29</name>
</gene>
<accession>E9NIF4</accession>
<protein>
    <submittedName>
        <fullName evidence="1">Uncharacterized protein</fullName>
    </submittedName>
</protein>
<reference evidence="1 2" key="1">
    <citation type="submission" date="2010-11" db="EMBL/GenBank/DDBJ databases">
        <title>Complete nucleotide sequence of the bacteriophage EcP1, a new member of the N4-like viruses.</title>
        <authorList>
            <person name="Zhu J."/>
            <person name="Rao X."/>
            <person name="Tan Y."/>
            <person name="Hu Z."/>
            <person name="Xiong K."/>
            <person name="Chen Z."/>
            <person name="Li S."/>
            <person name="Yang J."/>
            <person name="Jin X."/>
            <person name="Chen Y."/>
            <person name="Hu F."/>
        </authorList>
    </citation>
    <scope>NUCLEOTIDE SEQUENCE [LARGE SCALE GENOMIC DNA]</scope>
</reference>
<sequence>MATYYCGVLYGDTLDTATYGMGSFSFCTIDGRLSLAKAKEIARQHAISECKFRNKKYVGFGLTKGINFNCLDKAKRYS</sequence>
<evidence type="ECO:0000313" key="2">
    <source>
        <dbReference type="Proteomes" id="UP000007263"/>
    </source>
</evidence>
<keyword evidence="2" id="KW-1185">Reference proteome</keyword>